<protein>
    <recommendedName>
        <fullName evidence="7">Aminotransferase class I/classII domain-containing protein</fullName>
    </recommendedName>
</protein>
<dbReference type="Pfam" id="PF01053">
    <property type="entry name" value="Cys_Met_Meta_PP"/>
    <property type="match status" value="1"/>
</dbReference>
<dbReference type="GO" id="GO:0047804">
    <property type="term" value="F:cysteine-S-conjugate beta-lyase activity"/>
    <property type="evidence" value="ECO:0007669"/>
    <property type="project" value="UniProtKB-ARBA"/>
</dbReference>
<evidence type="ECO:0000256" key="4">
    <source>
        <dbReference type="RuleBase" id="RU362118"/>
    </source>
</evidence>
<evidence type="ECO:0000313" key="6">
    <source>
        <dbReference type="Proteomes" id="UP000176527"/>
    </source>
</evidence>
<dbReference type="InterPro" id="IPR015424">
    <property type="entry name" value="PyrdxlP-dep_Trfase"/>
</dbReference>
<name>A0A1F5KDU0_9BACT</name>
<sequence length="380" mass="43594">MEKEVVPSFANIEEVINYQAKKERFEMVDGYPRDGYAALYDMENRISSLIGLNNEWRLELFGCGMLAVTEVIELDFPTKDSVILYGQDLYNQSLYFVNEELHPRGIKTIGVESDSLLDIEQTIKKYRPDVILLETVTNGPSMTVLDVEKFLEISALDYNPLIVLDNSLPISSILPPSEIIEDKARKIIVVESGTKFFSLNRTMAGLAYTKNEYLKRRMMYRRRCRGTLLVPESAKILGKTLPGTKTEFDLRNRLVVSNTSELTRACFEVENEDDVFITTYPNLDSYEKSEFVNSKYPHGCSPVFFLGCLGELNQFELTERLWENPIIRKYCNLGQSFGFDRTRIWPDPHFDVIRIAGGTENKAEIQELSEAFKETLSKIN</sequence>
<dbReference type="Gene3D" id="3.40.640.10">
    <property type="entry name" value="Type I PLP-dependent aspartate aminotransferase-like (Major domain)"/>
    <property type="match status" value="1"/>
</dbReference>
<dbReference type="PANTHER" id="PTHR11808:SF50">
    <property type="entry name" value="CYSTATHIONINE BETA-LYASE"/>
    <property type="match status" value="1"/>
</dbReference>
<dbReference type="GO" id="GO:0019346">
    <property type="term" value="P:transsulfuration"/>
    <property type="evidence" value="ECO:0007669"/>
    <property type="project" value="InterPro"/>
</dbReference>
<dbReference type="InterPro" id="IPR015421">
    <property type="entry name" value="PyrdxlP-dep_Trfase_major"/>
</dbReference>
<dbReference type="Proteomes" id="UP000176527">
    <property type="component" value="Unassembled WGS sequence"/>
</dbReference>
<dbReference type="AlphaFoldDB" id="A0A1F5KDU0"/>
<dbReference type="PANTHER" id="PTHR11808">
    <property type="entry name" value="TRANS-SULFURATION ENZYME FAMILY MEMBER"/>
    <property type="match status" value="1"/>
</dbReference>
<accession>A0A1F5KDU0</accession>
<evidence type="ECO:0000256" key="2">
    <source>
        <dbReference type="ARBA" id="ARBA00022898"/>
    </source>
</evidence>
<evidence type="ECO:0008006" key="7">
    <source>
        <dbReference type="Google" id="ProtNLM"/>
    </source>
</evidence>
<dbReference type="GO" id="GO:0030170">
    <property type="term" value="F:pyridoxal phosphate binding"/>
    <property type="evidence" value="ECO:0007669"/>
    <property type="project" value="InterPro"/>
</dbReference>
<keyword evidence="2 4" id="KW-0663">Pyridoxal phosphate</keyword>
<evidence type="ECO:0000256" key="3">
    <source>
        <dbReference type="ARBA" id="ARBA00023239"/>
    </source>
</evidence>
<organism evidence="5 6">
    <name type="scientific">Candidatus Daviesbacteria bacterium RIFCSPHIGHO2_12_FULL_37_11</name>
    <dbReference type="NCBI Taxonomy" id="1797777"/>
    <lineage>
        <taxon>Bacteria</taxon>
        <taxon>Candidatus Daviesiibacteriota</taxon>
    </lineage>
</organism>
<comment type="caution">
    <text evidence="5">The sequence shown here is derived from an EMBL/GenBank/DDBJ whole genome shotgun (WGS) entry which is preliminary data.</text>
</comment>
<dbReference type="InterPro" id="IPR000277">
    <property type="entry name" value="Cys/Met-Metab_PyrdxlP-dep_enz"/>
</dbReference>
<dbReference type="SUPFAM" id="SSF53383">
    <property type="entry name" value="PLP-dependent transferases"/>
    <property type="match status" value="1"/>
</dbReference>
<dbReference type="EMBL" id="MFDE01000005">
    <property type="protein sequence ID" value="OGE39113.1"/>
    <property type="molecule type" value="Genomic_DNA"/>
</dbReference>
<comment type="similarity">
    <text evidence="4">Belongs to the trans-sulfuration enzymes family.</text>
</comment>
<dbReference type="GO" id="GO:0005737">
    <property type="term" value="C:cytoplasm"/>
    <property type="evidence" value="ECO:0007669"/>
    <property type="project" value="TreeGrafter"/>
</dbReference>
<gene>
    <name evidence="5" type="ORF">A3F00_00825</name>
</gene>
<keyword evidence="3" id="KW-0456">Lyase</keyword>
<proteinExistence type="inferred from homology"/>
<evidence type="ECO:0000256" key="1">
    <source>
        <dbReference type="ARBA" id="ARBA00001933"/>
    </source>
</evidence>
<evidence type="ECO:0000313" key="5">
    <source>
        <dbReference type="EMBL" id="OGE39113.1"/>
    </source>
</evidence>
<reference evidence="5 6" key="1">
    <citation type="journal article" date="2016" name="Nat. Commun.">
        <title>Thousands of microbial genomes shed light on interconnected biogeochemical processes in an aquifer system.</title>
        <authorList>
            <person name="Anantharaman K."/>
            <person name="Brown C.T."/>
            <person name="Hug L.A."/>
            <person name="Sharon I."/>
            <person name="Castelle C.J."/>
            <person name="Probst A.J."/>
            <person name="Thomas B.C."/>
            <person name="Singh A."/>
            <person name="Wilkins M.J."/>
            <person name="Karaoz U."/>
            <person name="Brodie E.L."/>
            <person name="Williams K.H."/>
            <person name="Hubbard S.S."/>
            <person name="Banfield J.F."/>
        </authorList>
    </citation>
    <scope>NUCLEOTIDE SEQUENCE [LARGE SCALE GENOMIC DNA]</scope>
</reference>
<comment type="cofactor">
    <cofactor evidence="1 4">
        <name>pyridoxal 5'-phosphate</name>
        <dbReference type="ChEBI" id="CHEBI:597326"/>
    </cofactor>
</comment>